<dbReference type="GO" id="GO:0005524">
    <property type="term" value="F:ATP binding"/>
    <property type="evidence" value="ECO:0007669"/>
    <property type="project" value="UniProtKB-KW"/>
</dbReference>
<dbReference type="PROSITE" id="PS51733">
    <property type="entry name" value="BPL_LPL_CATALYTIC"/>
    <property type="match status" value="1"/>
</dbReference>
<evidence type="ECO:0000256" key="3">
    <source>
        <dbReference type="ARBA" id="ARBA00022840"/>
    </source>
</evidence>
<accession>A0A1F7SMT4</accession>
<dbReference type="PANTHER" id="PTHR12835">
    <property type="entry name" value="BIOTIN PROTEIN LIGASE"/>
    <property type="match status" value="1"/>
</dbReference>
<dbReference type="STRING" id="1817883.A3G31_02420"/>
<feature type="domain" description="BPL/LPL catalytic" evidence="6">
    <location>
        <begin position="19"/>
        <end position="209"/>
    </location>
</feature>
<evidence type="ECO:0000256" key="2">
    <source>
        <dbReference type="ARBA" id="ARBA00022741"/>
    </source>
</evidence>
<dbReference type="EC" id="6.3.4.15" evidence="5"/>
<keyword evidence="4" id="KW-0092">Biotin</keyword>
<dbReference type="GO" id="GO:0005737">
    <property type="term" value="C:cytoplasm"/>
    <property type="evidence" value="ECO:0007669"/>
    <property type="project" value="TreeGrafter"/>
</dbReference>
<gene>
    <name evidence="7" type="ORF">A3G31_02420</name>
</gene>
<dbReference type="EMBL" id="MGDI01000004">
    <property type="protein sequence ID" value="OGL55076.1"/>
    <property type="molecule type" value="Genomic_DNA"/>
</dbReference>
<dbReference type="Pfam" id="PF02237">
    <property type="entry name" value="BPL_C"/>
    <property type="match status" value="1"/>
</dbReference>
<dbReference type="Gene3D" id="3.30.930.10">
    <property type="entry name" value="Bira Bifunctional Protein, Domain 2"/>
    <property type="match status" value="1"/>
</dbReference>
<dbReference type="InterPro" id="IPR004143">
    <property type="entry name" value="BPL_LPL_catalytic"/>
</dbReference>
<evidence type="ECO:0000256" key="1">
    <source>
        <dbReference type="ARBA" id="ARBA00022598"/>
    </source>
</evidence>
<proteinExistence type="predicted"/>
<reference evidence="7 8" key="1">
    <citation type="journal article" date="2016" name="Nat. Commun.">
        <title>Thousands of microbial genomes shed light on interconnected biogeochemical processes in an aquifer system.</title>
        <authorList>
            <person name="Anantharaman K."/>
            <person name="Brown C.T."/>
            <person name="Hug L.A."/>
            <person name="Sharon I."/>
            <person name="Castelle C.J."/>
            <person name="Probst A.J."/>
            <person name="Thomas B.C."/>
            <person name="Singh A."/>
            <person name="Wilkins M.J."/>
            <person name="Karaoz U."/>
            <person name="Brodie E.L."/>
            <person name="Williams K.H."/>
            <person name="Hubbard S.S."/>
            <person name="Banfield J.F."/>
        </authorList>
    </citation>
    <scope>NUCLEOTIDE SEQUENCE [LARGE SCALE GENOMIC DNA]</scope>
</reference>
<dbReference type="AlphaFoldDB" id="A0A1F7SMT4"/>
<dbReference type="GO" id="GO:0004077">
    <property type="term" value="F:biotin--[biotin carboxyl-carrier protein] ligase activity"/>
    <property type="evidence" value="ECO:0007669"/>
    <property type="project" value="UniProtKB-EC"/>
</dbReference>
<organism evidence="7 8">
    <name type="scientific">Candidatus Schekmanbacteria bacterium RIFCSPLOWO2_12_FULL_38_15</name>
    <dbReference type="NCBI Taxonomy" id="1817883"/>
    <lineage>
        <taxon>Bacteria</taxon>
        <taxon>Candidatus Schekmaniibacteriota</taxon>
    </lineage>
</organism>
<name>A0A1F7SMT4_9BACT</name>
<dbReference type="Proteomes" id="UP000178082">
    <property type="component" value="Unassembled WGS sequence"/>
</dbReference>
<keyword evidence="2" id="KW-0547">Nucleotide-binding</keyword>
<keyword evidence="3" id="KW-0067">ATP-binding</keyword>
<dbReference type="Pfam" id="PF03099">
    <property type="entry name" value="BPL_LplA_LipB"/>
    <property type="match status" value="1"/>
</dbReference>
<protein>
    <recommendedName>
        <fullName evidence="5">biotin--[biotin carboxyl-carrier protein] ligase</fullName>
        <ecNumber evidence="5">6.3.4.15</ecNumber>
    </recommendedName>
</protein>
<dbReference type="PANTHER" id="PTHR12835:SF5">
    <property type="entry name" value="BIOTIN--PROTEIN LIGASE"/>
    <property type="match status" value="1"/>
</dbReference>
<dbReference type="InterPro" id="IPR003142">
    <property type="entry name" value="BPL_C"/>
</dbReference>
<evidence type="ECO:0000256" key="4">
    <source>
        <dbReference type="ARBA" id="ARBA00023267"/>
    </source>
</evidence>
<dbReference type="InterPro" id="IPR045864">
    <property type="entry name" value="aa-tRNA-synth_II/BPL/LPL"/>
</dbReference>
<dbReference type="InterPro" id="IPR004408">
    <property type="entry name" value="Biotin_CoA_COase_ligase"/>
</dbReference>
<evidence type="ECO:0000256" key="5">
    <source>
        <dbReference type="ARBA" id="ARBA00024227"/>
    </source>
</evidence>
<dbReference type="SUPFAM" id="SSF50037">
    <property type="entry name" value="C-terminal domain of transcriptional repressors"/>
    <property type="match status" value="1"/>
</dbReference>
<evidence type="ECO:0000259" key="6">
    <source>
        <dbReference type="PROSITE" id="PS51733"/>
    </source>
</evidence>
<sequence>MIDGIILKMINEYEKLTLDKILSFCSSWLFSADNIIYFEETSSTNDIAKKIAGEGAPEGTIVVAESQTLGRGRGGKQWESPKYLGIYFSFILRPKIDKALIPYISMMASIAAAEAIKEETVLDTKIKWPNDLLINGKKVCGMLVEGSTVKDKLEFLVVGIGINVNNEFFPGSYLYPPTSLKIEKGIPLSRKKILKRLLEKTEQWYSVLVWQKESHLILKRCKELSHTIGKIISVRTGNEIFKGYALDIDKTGYLILEKENGEIKKIPSGEIII</sequence>
<dbReference type="NCBIfam" id="TIGR00121">
    <property type="entry name" value="birA_ligase"/>
    <property type="match status" value="1"/>
</dbReference>
<dbReference type="Gene3D" id="2.30.30.100">
    <property type="match status" value="1"/>
</dbReference>
<dbReference type="SUPFAM" id="SSF55681">
    <property type="entry name" value="Class II aaRS and biotin synthetases"/>
    <property type="match status" value="1"/>
</dbReference>
<evidence type="ECO:0000313" key="8">
    <source>
        <dbReference type="Proteomes" id="UP000178082"/>
    </source>
</evidence>
<evidence type="ECO:0000313" key="7">
    <source>
        <dbReference type="EMBL" id="OGL55076.1"/>
    </source>
</evidence>
<keyword evidence="1 7" id="KW-0436">Ligase</keyword>
<dbReference type="InterPro" id="IPR008988">
    <property type="entry name" value="Transcriptional_repressor_C"/>
</dbReference>
<comment type="caution">
    <text evidence="7">The sequence shown here is derived from an EMBL/GenBank/DDBJ whole genome shotgun (WGS) entry which is preliminary data.</text>
</comment>
<dbReference type="CDD" id="cd16442">
    <property type="entry name" value="BPL"/>
    <property type="match status" value="1"/>
</dbReference>